<dbReference type="PROSITE" id="PS50888">
    <property type="entry name" value="BHLH"/>
    <property type="match status" value="1"/>
</dbReference>
<feature type="compositionally biased region" description="Polar residues" evidence="8">
    <location>
        <begin position="420"/>
        <end position="433"/>
    </location>
</feature>
<keyword evidence="2" id="KW-0597">Phosphoprotein</keyword>
<feature type="domain" description="BHLH" evidence="9">
    <location>
        <begin position="540"/>
        <end position="595"/>
    </location>
</feature>
<evidence type="ECO:0000313" key="11">
    <source>
        <dbReference type="Proteomes" id="UP000824540"/>
    </source>
</evidence>
<dbReference type="SUPFAM" id="SSF47459">
    <property type="entry name" value="HLH, helix-loop-helix DNA-binding domain"/>
    <property type="match status" value="1"/>
</dbReference>
<keyword evidence="11" id="KW-1185">Reference proteome</keyword>
<evidence type="ECO:0000256" key="3">
    <source>
        <dbReference type="ARBA" id="ARBA00023015"/>
    </source>
</evidence>
<comment type="subcellular location">
    <subcellularLocation>
        <location evidence="1">Nucleus</location>
    </subcellularLocation>
</comment>
<feature type="region of interest" description="Disordered" evidence="8">
    <location>
        <begin position="1"/>
        <end position="38"/>
    </location>
</feature>
<proteinExistence type="predicted"/>
<name>A0A8T2NTW8_9TELE</name>
<feature type="compositionally biased region" description="Polar residues" evidence="8">
    <location>
        <begin position="467"/>
        <end position="478"/>
    </location>
</feature>
<evidence type="ECO:0000313" key="10">
    <source>
        <dbReference type="EMBL" id="KAG9342551.1"/>
    </source>
</evidence>
<dbReference type="InterPro" id="IPR011598">
    <property type="entry name" value="bHLH_dom"/>
</dbReference>
<keyword evidence="3" id="KW-0805">Transcription regulation</keyword>
<evidence type="ECO:0000256" key="2">
    <source>
        <dbReference type="ARBA" id="ARBA00022553"/>
    </source>
</evidence>
<dbReference type="PANTHER" id="PTHR15741:SF37">
    <property type="entry name" value="LD38259P"/>
    <property type="match status" value="1"/>
</dbReference>
<feature type="compositionally biased region" description="Pro residues" evidence="8">
    <location>
        <begin position="393"/>
        <end position="405"/>
    </location>
</feature>
<dbReference type="EMBL" id="JAFBMS010000027">
    <property type="protein sequence ID" value="KAG9342551.1"/>
    <property type="molecule type" value="Genomic_DNA"/>
</dbReference>
<dbReference type="AlphaFoldDB" id="A0A8T2NTW8"/>
<evidence type="ECO:0000256" key="8">
    <source>
        <dbReference type="SAM" id="MobiDB-lite"/>
    </source>
</evidence>
<feature type="compositionally biased region" description="Low complexity" evidence="8">
    <location>
        <begin position="446"/>
        <end position="457"/>
    </location>
</feature>
<dbReference type="GO" id="GO:0005634">
    <property type="term" value="C:nucleus"/>
    <property type="evidence" value="ECO:0007669"/>
    <property type="project" value="UniProtKB-SubCell"/>
</dbReference>
<evidence type="ECO:0000256" key="5">
    <source>
        <dbReference type="ARBA" id="ARBA00023163"/>
    </source>
</evidence>
<keyword evidence="5" id="KW-0804">Transcription</keyword>
<comment type="caution">
    <text evidence="10">The sequence shown here is derived from an EMBL/GenBank/DDBJ whole genome shotgun (WGS) entry which is preliminary data.</text>
</comment>
<dbReference type="PANTHER" id="PTHR15741">
    <property type="entry name" value="BASIC HELIX-LOOP-HELIX ZIP TRANSCRIPTION FACTOR"/>
    <property type="match status" value="1"/>
</dbReference>
<organism evidence="10 11">
    <name type="scientific">Albula glossodonta</name>
    <name type="common">roundjaw bonefish</name>
    <dbReference type="NCBI Taxonomy" id="121402"/>
    <lineage>
        <taxon>Eukaryota</taxon>
        <taxon>Metazoa</taxon>
        <taxon>Chordata</taxon>
        <taxon>Craniata</taxon>
        <taxon>Vertebrata</taxon>
        <taxon>Euteleostomi</taxon>
        <taxon>Actinopterygii</taxon>
        <taxon>Neopterygii</taxon>
        <taxon>Teleostei</taxon>
        <taxon>Albuliformes</taxon>
        <taxon>Albulidae</taxon>
        <taxon>Albula</taxon>
    </lineage>
</organism>
<dbReference type="InterPro" id="IPR036638">
    <property type="entry name" value="HLH_DNA-bd_sf"/>
</dbReference>
<keyword evidence="7" id="KW-0175">Coiled coil</keyword>
<protein>
    <recommendedName>
        <fullName evidence="9">BHLH domain-containing protein</fullName>
    </recommendedName>
</protein>
<feature type="coiled-coil region" evidence="7">
    <location>
        <begin position="585"/>
        <end position="626"/>
    </location>
</feature>
<evidence type="ECO:0000259" key="9">
    <source>
        <dbReference type="PROSITE" id="PS50888"/>
    </source>
</evidence>
<dbReference type="Pfam" id="PF00010">
    <property type="entry name" value="HLH"/>
    <property type="match status" value="1"/>
</dbReference>
<keyword evidence="4" id="KW-0238">DNA-binding</keyword>
<accession>A0A8T2NTW8</accession>
<dbReference type="GO" id="GO:0000978">
    <property type="term" value="F:RNA polymerase II cis-regulatory region sequence-specific DNA binding"/>
    <property type="evidence" value="ECO:0007669"/>
    <property type="project" value="TreeGrafter"/>
</dbReference>
<evidence type="ECO:0000256" key="4">
    <source>
        <dbReference type="ARBA" id="ARBA00023125"/>
    </source>
</evidence>
<sequence>MTTREQQRHSPRNLVSFKTDDDSDTDEPNLETRESDGRERQIIHSGHFMVSSLHMEHTPKKGYDFDTVNKQTCQTYHFGKASTSHLSIDASLTKLLECMTLAYSGMLVSPKWKNFKGLKLQLRDKIRLNNAIWRAWFIQYVEKRDNPVCHFVTPLDGSISTEDQRRPEAIFTEGKYCKRGIEMVREYHKWRSYFKKRSQKHRDDDLSSLLKVAGDQWQLSLFGDICPDTLSSEDMGMWSSSIQRPESPVPMEMDSIFDIEMLLSENSDTLFSSLAAHQPMAWPNPREIAHTGNADMIQPGLINLQPNLCDPLPGLFYNLRQTPPSSLSFPASAPPQTQDPVLPPVNVSLKTPPPNMANQGAEMPVTTAHREGYLSLFSGPQNPVPGDVSTLPGVPPPPNTAPHPLPTQSSMATWKPLPSPNVSSSAATPTAPQTPIFALPRMPHKPAAWAQPPAGGATTLQPLKPCQSATLKPSQSVTRGRRMRTIPKIIPANPLLAPPLFLPGPFPKPGSTVIITPGPLQAEATPLSSIVSAPADVTQSCRPSYISAEQKRRFSINAGFSTLSNLVPTLKIKQCSKQVSHAATLQKTLEYIHKLQHERQQTQEEARRLREEIEELNRSISFCHEKLPATGVPVPKDRSEYMWDNFNKYVTKRTLQNWKFWIFSVIIRPLFESFSSTVSTGSLEELQQTTLQWLEHHCALPALRPAVLNALRRLSTTTSILTDPSALPEEALAQIHTQTDEP</sequence>
<evidence type="ECO:0000256" key="7">
    <source>
        <dbReference type="SAM" id="Coils"/>
    </source>
</evidence>
<dbReference type="FunFam" id="4.10.280.10:FF:000028">
    <property type="entry name" value="MLX interacting protein like"/>
    <property type="match status" value="1"/>
</dbReference>
<dbReference type="InterPro" id="IPR052207">
    <property type="entry name" value="Max-like/E-box_TFs"/>
</dbReference>
<reference evidence="10" key="1">
    <citation type="thesis" date="2021" institute="BYU ScholarsArchive" country="Provo, UT, USA">
        <title>Applications of and Algorithms for Genome Assembly and Genomic Analyses with an Emphasis on Marine Teleosts.</title>
        <authorList>
            <person name="Pickett B.D."/>
        </authorList>
    </citation>
    <scope>NUCLEOTIDE SEQUENCE</scope>
    <source>
        <strain evidence="10">HI-2016</strain>
    </source>
</reference>
<dbReference type="GO" id="GO:0000981">
    <property type="term" value="F:DNA-binding transcription factor activity, RNA polymerase II-specific"/>
    <property type="evidence" value="ECO:0007669"/>
    <property type="project" value="TreeGrafter"/>
</dbReference>
<dbReference type="Gene3D" id="4.10.280.10">
    <property type="entry name" value="Helix-loop-helix DNA-binding domain"/>
    <property type="match status" value="1"/>
</dbReference>
<evidence type="ECO:0000256" key="1">
    <source>
        <dbReference type="ARBA" id="ARBA00004123"/>
    </source>
</evidence>
<evidence type="ECO:0000256" key="6">
    <source>
        <dbReference type="ARBA" id="ARBA00023242"/>
    </source>
</evidence>
<gene>
    <name evidence="10" type="ORF">JZ751_015957</name>
</gene>
<feature type="region of interest" description="Disordered" evidence="8">
    <location>
        <begin position="378"/>
        <end position="433"/>
    </location>
</feature>
<dbReference type="SMART" id="SM00353">
    <property type="entry name" value="HLH"/>
    <property type="match status" value="1"/>
</dbReference>
<dbReference type="GO" id="GO:0046983">
    <property type="term" value="F:protein dimerization activity"/>
    <property type="evidence" value="ECO:0007669"/>
    <property type="project" value="InterPro"/>
</dbReference>
<keyword evidence="6" id="KW-0539">Nucleus</keyword>
<dbReference type="Proteomes" id="UP000824540">
    <property type="component" value="Unassembled WGS sequence"/>
</dbReference>
<feature type="region of interest" description="Disordered" evidence="8">
    <location>
        <begin position="446"/>
        <end position="479"/>
    </location>
</feature>
<dbReference type="OrthoDB" id="6022628at2759"/>